<reference evidence="2 3" key="1">
    <citation type="submission" date="2019-02" db="EMBL/GenBank/DDBJ databases">
        <title>Pedobacter sp. RP-3-11 sp. nov., isolated from Arctic soil.</title>
        <authorList>
            <person name="Dahal R.H."/>
        </authorList>
    </citation>
    <scope>NUCLEOTIDE SEQUENCE [LARGE SCALE GENOMIC DNA]</scope>
    <source>
        <strain evidence="2 3">RP-3-11</strain>
    </source>
</reference>
<proteinExistence type="predicted"/>
<dbReference type="Proteomes" id="UP000291485">
    <property type="component" value="Unassembled WGS sequence"/>
</dbReference>
<accession>A0A4R0P297</accession>
<dbReference type="InterPro" id="IPR033985">
    <property type="entry name" value="SusD-like_N"/>
</dbReference>
<comment type="caution">
    <text evidence="2">The sequence shown here is derived from an EMBL/GenBank/DDBJ whole genome shotgun (WGS) entry which is preliminary data.</text>
</comment>
<keyword evidence="3" id="KW-1185">Reference proteome</keyword>
<evidence type="ECO:0000313" key="2">
    <source>
        <dbReference type="EMBL" id="TCD07672.1"/>
    </source>
</evidence>
<organism evidence="2 3">
    <name type="scientific">Pedobacter frigidisoli</name>
    <dbReference type="NCBI Taxonomy" id="2530455"/>
    <lineage>
        <taxon>Bacteria</taxon>
        <taxon>Pseudomonadati</taxon>
        <taxon>Bacteroidota</taxon>
        <taxon>Sphingobacteriia</taxon>
        <taxon>Sphingobacteriales</taxon>
        <taxon>Sphingobacteriaceae</taxon>
        <taxon>Pedobacter</taxon>
    </lineage>
</organism>
<dbReference type="EMBL" id="SJSN01000010">
    <property type="protein sequence ID" value="TCD07672.1"/>
    <property type="molecule type" value="Genomic_DNA"/>
</dbReference>
<dbReference type="AlphaFoldDB" id="A0A4R0P297"/>
<gene>
    <name evidence="2" type="ORF">EZ449_14145</name>
</gene>
<dbReference type="SUPFAM" id="SSF48452">
    <property type="entry name" value="TPR-like"/>
    <property type="match status" value="1"/>
</dbReference>
<evidence type="ECO:0000259" key="1">
    <source>
        <dbReference type="Pfam" id="PF14322"/>
    </source>
</evidence>
<evidence type="ECO:0000313" key="3">
    <source>
        <dbReference type="Proteomes" id="UP000291485"/>
    </source>
</evidence>
<dbReference type="Pfam" id="PF14322">
    <property type="entry name" value="SusD-like_3"/>
    <property type="match status" value="1"/>
</dbReference>
<dbReference type="Gene3D" id="1.25.40.390">
    <property type="match status" value="1"/>
</dbReference>
<sequence length="330" mass="37198">MHLASVPDYNFRKMKKKILEYSKILLLCVLFMGCKKEFLEKKPASNISVPSTIEELRLLLINTVDIRRSPALGELSGDDYYMEKAEWSGQFLPYFSNSYVWSSDIYQGAASVLDWNTPYTQVLYANVVLDRLKKVERNGGNAEAYDELKGTALFMRAWSFFDLAQVFAVPYDAQTAATDLGIPLRETADIDAPTVRASIKDTYDRILADIGEAGRLIRIEKSPINGYMPSKASVYGFLSRVYLTMREYPRASLYADSALGIKATLINYNTLSTSATVPLTTDHAESIYQSTLVTANPLVYVVTSQGYSIVIRCFMQAIRRMIFVKPFTSR</sequence>
<feature type="domain" description="SusD-like N-terminal" evidence="1">
    <location>
        <begin position="37"/>
        <end position="243"/>
    </location>
</feature>
<dbReference type="OrthoDB" id="653598at2"/>
<protein>
    <recommendedName>
        <fullName evidence="1">SusD-like N-terminal domain-containing protein</fullName>
    </recommendedName>
</protein>
<dbReference type="InterPro" id="IPR011990">
    <property type="entry name" value="TPR-like_helical_dom_sf"/>
</dbReference>
<name>A0A4R0P297_9SPHI</name>